<dbReference type="PANTHER" id="PTHR42711:SF5">
    <property type="entry name" value="ABC TRANSPORTER ATP-BINDING PROTEIN NATA"/>
    <property type="match status" value="1"/>
</dbReference>
<reference evidence="7" key="1">
    <citation type="journal article" date="2011" name="Proc. Natl. Acad. Sci. U.S.A.">
        <title>Genomic insights into the physiology and ecology of the marine filamentous cyanobacterium Lyngbya majuscula.</title>
        <authorList>
            <person name="Jones A.C."/>
            <person name="Monroe E.A."/>
            <person name="Podell S."/>
            <person name="Hess W.R."/>
            <person name="Klages S."/>
            <person name="Esquenazi E."/>
            <person name="Niessen S."/>
            <person name="Hoover H."/>
            <person name="Rothmann M."/>
            <person name="Lasken R.S."/>
            <person name="Yates J.R.III."/>
            <person name="Reinhardt R."/>
            <person name="Kube M."/>
            <person name="Burkart M.D."/>
            <person name="Allen E.E."/>
            <person name="Dorrestein P.C."/>
            <person name="Gerwick W.H."/>
            <person name="Gerwick L."/>
        </authorList>
    </citation>
    <scope>NUCLEOTIDE SEQUENCE [LARGE SCALE GENOMIC DNA]</scope>
    <source>
        <strain evidence="7">3L</strain>
    </source>
</reference>
<dbReference type="InterPro" id="IPR003593">
    <property type="entry name" value="AAA+_ATPase"/>
</dbReference>
<dbReference type="InterPro" id="IPR050763">
    <property type="entry name" value="ABC_transporter_ATP-binding"/>
</dbReference>
<evidence type="ECO:0000256" key="3">
    <source>
        <dbReference type="ARBA" id="ARBA00022741"/>
    </source>
</evidence>
<dbReference type="HOGENOM" id="CLU_000604_1_2_3"/>
<dbReference type="CDD" id="cd03263">
    <property type="entry name" value="ABC_subfamily_A"/>
    <property type="match status" value="1"/>
</dbReference>
<dbReference type="GO" id="GO:0005524">
    <property type="term" value="F:ATP binding"/>
    <property type="evidence" value="ECO:0007669"/>
    <property type="project" value="UniProtKB-KW"/>
</dbReference>
<dbReference type="Gene3D" id="3.40.50.300">
    <property type="entry name" value="P-loop containing nucleotide triphosphate hydrolases"/>
    <property type="match status" value="1"/>
</dbReference>
<dbReference type="SUPFAM" id="SSF52540">
    <property type="entry name" value="P-loop containing nucleoside triphosphate hydrolases"/>
    <property type="match status" value="1"/>
</dbReference>
<dbReference type="SMART" id="SM00382">
    <property type="entry name" value="AAA"/>
    <property type="match status" value="1"/>
</dbReference>
<dbReference type="GO" id="GO:0016887">
    <property type="term" value="F:ATP hydrolysis activity"/>
    <property type="evidence" value="ECO:0007669"/>
    <property type="project" value="InterPro"/>
</dbReference>
<accession>F4Y050</accession>
<dbReference type="PROSITE" id="PS50893">
    <property type="entry name" value="ABC_TRANSPORTER_2"/>
    <property type="match status" value="1"/>
</dbReference>
<dbReference type="eggNOG" id="COG1131">
    <property type="taxonomic scope" value="Bacteria"/>
</dbReference>
<dbReference type="InterPro" id="IPR003439">
    <property type="entry name" value="ABC_transporter-like_ATP-bd"/>
</dbReference>
<evidence type="ECO:0000259" key="5">
    <source>
        <dbReference type="PROSITE" id="PS50893"/>
    </source>
</evidence>
<dbReference type="Pfam" id="PF00005">
    <property type="entry name" value="ABC_tran"/>
    <property type="match status" value="1"/>
</dbReference>
<evidence type="ECO:0000256" key="4">
    <source>
        <dbReference type="ARBA" id="ARBA00022840"/>
    </source>
</evidence>
<feature type="domain" description="ABC transporter" evidence="5">
    <location>
        <begin position="19"/>
        <end position="257"/>
    </location>
</feature>
<protein>
    <submittedName>
        <fullName evidence="6">ABC-type multidrug transport system, ATPase component</fullName>
    </submittedName>
</protein>
<sequence length="326" mass="36466">MVLAMHLTTSEIDTERVALTAYDLWKSYGVRVAAPKEHRTVVSGVSFTLNPGEVLGLLGPNGAGKTTTVGMLYGAVVPSRGFVQLGQYQVHSQGRQVRFSMGIVTQEDNLDPDFTVFENLVVFAHHYRITGKSARTRAGELLELVGLQDYAQRRIDELSGGLKRRLVLARALINHPQVVFLDEPTTGLDPDARQDFWKLVIHLKHQGCGVLLTTHYMDEAQRLCDRLILLQQGKVIDEGTPDDLIERTVGKELVEIEGISPDILQQLATQYGTWYRTFGSNYLIALPMDNPQPLWQDLNTIPSVSLTRRRTNLEDVFLRLTGTSLD</sequence>
<keyword evidence="4" id="KW-0067">ATP-binding</keyword>
<proteinExistence type="inferred from homology"/>
<dbReference type="AlphaFoldDB" id="F4Y050"/>
<evidence type="ECO:0000313" key="6">
    <source>
        <dbReference type="EMBL" id="EGJ29782.1"/>
    </source>
</evidence>
<dbReference type="EMBL" id="GL890966">
    <property type="protein sequence ID" value="EGJ29782.1"/>
    <property type="molecule type" value="Genomic_DNA"/>
</dbReference>
<evidence type="ECO:0000256" key="1">
    <source>
        <dbReference type="ARBA" id="ARBA00005417"/>
    </source>
</evidence>
<keyword evidence="3" id="KW-0547">Nucleotide-binding</keyword>
<evidence type="ECO:0000256" key="2">
    <source>
        <dbReference type="ARBA" id="ARBA00022448"/>
    </source>
</evidence>
<gene>
    <name evidence="6" type="ORF">LYNGBM3L_59850</name>
</gene>
<name>F4Y050_9CYAN</name>
<evidence type="ECO:0000313" key="7">
    <source>
        <dbReference type="Proteomes" id="UP000003959"/>
    </source>
</evidence>
<dbReference type="InterPro" id="IPR027417">
    <property type="entry name" value="P-loop_NTPase"/>
</dbReference>
<dbReference type="Proteomes" id="UP000003959">
    <property type="component" value="Unassembled WGS sequence"/>
</dbReference>
<keyword evidence="2" id="KW-0813">Transport</keyword>
<organism evidence="6 7">
    <name type="scientific">Moorena producens 3L</name>
    <dbReference type="NCBI Taxonomy" id="489825"/>
    <lineage>
        <taxon>Bacteria</taxon>
        <taxon>Bacillati</taxon>
        <taxon>Cyanobacteriota</taxon>
        <taxon>Cyanophyceae</taxon>
        <taxon>Coleofasciculales</taxon>
        <taxon>Coleofasciculaceae</taxon>
        <taxon>Moorena</taxon>
    </lineage>
</organism>
<dbReference type="PANTHER" id="PTHR42711">
    <property type="entry name" value="ABC TRANSPORTER ATP-BINDING PROTEIN"/>
    <property type="match status" value="1"/>
</dbReference>
<keyword evidence="7" id="KW-1185">Reference proteome</keyword>
<comment type="similarity">
    <text evidence="1">Belongs to the ABC transporter superfamily.</text>
</comment>